<evidence type="ECO:0000313" key="1">
    <source>
        <dbReference type="EMBL" id="RKH59870.1"/>
    </source>
</evidence>
<dbReference type="Proteomes" id="UP000282656">
    <property type="component" value="Unassembled WGS sequence"/>
</dbReference>
<proteinExistence type="predicted"/>
<gene>
    <name evidence="1" type="ORF">D7X96_34560</name>
</gene>
<protein>
    <submittedName>
        <fullName evidence="1">Uncharacterized protein</fullName>
    </submittedName>
</protein>
<accession>A0A3A8PYB6</accession>
<keyword evidence="2" id="KW-1185">Reference proteome</keyword>
<dbReference type="AlphaFoldDB" id="A0A3A8PYB6"/>
<sequence length="176" mass="18537">MSRVPSTHQALTHEQLRTRLGESARIVFSRLDEAPTWNPLAYAAPSSVDLGRGLLDSVALALHVLWTYQQAWAEEGFLATARLEDSVSRLLGHIGYRPSPGTAAVGLQHFRCKANVRGTLPAGTAVSSAAEGEEAAAIFETLAPLRLLPELNELRAFLPPRAGVGTGTGAGTGTGG</sequence>
<reference evidence="2" key="1">
    <citation type="submission" date="2018-09" db="EMBL/GenBank/DDBJ databases">
        <authorList>
            <person name="Livingstone P.G."/>
            <person name="Whitworth D.E."/>
        </authorList>
    </citation>
    <scope>NUCLEOTIDE SEQUENCE [LARGE SCALE GENOMIC DNA]</scope>
    <source>
        <strain evidence="2">AB047A</strain>
    </source>
</reference>
<feature type="non-terminal residue" evidence="1">
    <location>
        <position position="176"/>
    </location>
</feature>
<evidence type="ECO:0000313" key="2">
    <source>
        <dbReference type="Proteomes" id="UP000282656"/>
    </source>
</evidence>
<organism evidence="1 2">
    <name type="scientific">Corallococcus interemptor</name>
    <dbReference type="NCBI Taxonomy" id="2316720"/>
    <lineage>
        <taxon>Bacteria</taxon>
        <taxon>Pseudomonadati</taxon>
        <taxon>Myxococcota</taxon>
        <taxon>Myxococcia</taxon>
        <taxon>Myxococcales</taxon>
        <taxon>Cystobacterineae</taxon>
        <taxon>Myxococcaceae</taxon>
        <taxon>Corallococcus</taxon>
    </lineage>
</organism>
<name>A0A3A8PYB6_9BACT</name>
<dbReference type="RefSeq" id="WP_208647425.1">
    <property type="nucleotide sequence ID" value="NZ_RAWM01000159.1"/>
</dbReference>
<comment type="caution">
    <text evidence="1">The sequence shown here is derived from an EMBL/GenBank/DDBJ whole genome shotgun (WGS) entry which is preliminary data.</text>
</comment>
<dbReference type="EMBL" id="RAWM01000159">
    <property type="protein sequence ID" value="RKH59870.1"/>
    <property type="molecule type" value="Genomic_DNA"/>
</dbReference>